<evidence type="ECO:0000256" key="5">
    <source>
        <dbReference type="ARBA" id="ARBA00013198"/>
    </source>
</evidence>
<dbReference type="InterPro" id="IPR039104">
    <property type="entry name" value="6PGL"/>
</dbReference>
<protein>
    <recommendedName>
        <fullName evidence="6 7">6-phosphogluconolactonase</fullName>
        <shortName evidence="7">6PGL</shortName>
        <ecNumber evidence="5 7">3.1.1.31</ecNumber>
    </recommendedName>
</protein>
<proteinExistence type="inferred from homology"/>
<dbReference type="PANTHER" id="PTHR11054:SF0">
    <property type="entry name" value="6-PHOSPHOGLUCONOLACTONASE"/>
    <property type="match status" value="1"/>
</dbReference>
<dbReference type="InterPro" id="IPR037171">
    <property type="entry name" value="NagB/RpiA_transferase-like"/>
</dbReference>
<evidence type="ECO:0000256" key="4">
    <source>
        <dbReference type="ARBA" id="ARBA00010662"/>
    </source>
</evidence>
<dbReference type="GO" id="GO:0017057">
    <property type="term" value="F:6-phosphogluconolactonase activity"/>
    <property type="evidence" value="ECO:0007669"/>
    <property type="project" value="UniProtKB-UniRule"/>
</dbReference>
<feature type="domain" description="Glucosamine/galactosamine-6-phosphate isomerase" evidence="8">
    <location>
        <begin position="11"/>
        <end position="225"/>
    </location>
</feature>
<sequence>MTTAQIEIYPDRPALVARSLELVQDRIQTAVAEHGRCAIALAGGSTPKPLYEGLAKLDLPWANLHIFWGDERYVPVDHPDSNAGMAKAAWLDHVAIPPTQIHIMPTHFEQPEAAASAHETLLKDVLGYQPTFDIVLLGMGDDGHTLSLFPHTEAVTVSDRLVTVGNKDGEPRITLTATVVNQSRCVMFLVSGSNKQPALKAVFSDDADDLEFPSRTIRPEGELWWLLDAAAGAAVKTLPNVREA</sequence>
<keyword evidence="7 9" id="KW-0378">Hydrolase</keyword>
<comment type="function">
    <text evidence="2 7">Hydrolysis of 6-phosphogluconolactone to 6-phosphogluconate.</text>
</comment>
<dbReference type="AlphaFoldDB" id="A0A0C1Y472"/>
<comment type="pathway">
    <text evidence="3 7">Carbohydrate degradation; pentose phosphate pathway; D-ribulose 5-phosphate from D-glucose 6-phosphate (oxidative stage): step 2/3.</text>
</comment>
<name>A0A0C1Y472_9CYAN</name>
<evidence type="ECO:0000256" key="1">
    <source>
        <dbReference type="ARBA" id="ARBA00000832"/>
    </source>
</evidence>
<evidence type="ECO:0000256" key="2">
    <source>
        <dbReference type="ARBA" id="ARBA00002681"/>
    </source>
</evidence>
<organism evidence="9">
    <name type="scientific">Lyngbya confervoides BDU141951</name>
    <dbReference type="NCBI Taxonomy" id="1574623"/>
    <lineage>
        <taxon>Bacteria</taxon>
        <taxon>Bacillati</taxon>
        <taxon>Cyanobacteriota</taxon>
        <taxon>Cyanophyceae</taxon>
        <taxon>Oscillatoriophycideae</taxon>
        <taxon>Oscillatoriales</taxon>
        <taxon>Microcoleaceae</taxon>
        <taxon>Lyngbya</taxon>
    </lineage>
</organism>
<evidence type="ECO:0000313" key="9">
    <source>
        <dbReference type="EMBL" id="NEV68150.1"/>
    </source>
</evidence>
<reference evidence="9" key="1">
    <citation type="submission" date="2014-11" db="EMBL/GenBank/DDBJ databases">
        <authorList>
            <person name="Malar M.C."/>
            <person name="Sen D."/>
            <person name="Tripathy S."/>
        </authorList>
    </citation>
    <scope>NUCLEOTIDE SEQUENCE</scope>
    <source>
        <strain evidence="9">BDU141951</strain>
    </source>
</reference>
<dbReference type="CDD" id="cd01400">
    <property type="entry name" value="6PGL"/>
    <property type="match status" value="1"/>
</dbReference>
<comment type="similarity">
    <text evidence="4 7">Belongs to the glucosamine/galactosamine-6-phosphate isomerase family. 6-phosphogluconolactonase subfamily.</text>
</comment>
<dbReference type="InterPro" id="IPR006148">
    <property type="entry name" value="Glc/Gal-6P_isomerase"/>
</dbReference>
<dbReference type="NCBIfam" id="TIGR01198">
    <property type="entry name" value="pgl"/>
    <property type="match status" value="1"/>
</dbReference>
<dbReference type="UniPathway" id="UPA00115">
    <property type="reaction ID" value="UER00409"/>
</dbReference>
<dbReference type="Gene3D" id="3.40.50.1360">
    <property type="match status" value="1"/>
</dbReference>
<dbReference type="PANTHER" id="PTHR11054">
    <property type="entry name" value="6-PHOSPHOGLUCONOLACTONASE"/>
    <property type="match status" value="1"/>
</dbReference>
<evidence type="ECO:0000259" key="8">
    <source>
        <dbReference type="Pfam" id="PF01182"/>
    </source>
</evidence>
<comment type="catalytic activity">
    <reaction evidence="1 7">
        <text>6-phospho-D-glucono-1,5-lactone + H2O = 6-phospho-D-gluconate + H(+)</text>
        <dbReference type="Rhea" id="RHEA:12556"/>
        <dbReference type="ChEBI" id="CHEBI:15377"/>
        <dbReference type="ChEBI" id="CHEBI:15378"/>
        <dbReference type="ChEBI" id="CHEBI:57955"/>
        <dbReference type="ChEBI" id="CHEBI:58759"/>
        <dbReference type="EC" id="3.1.1.31"/>
    </reaction>
</comment>
<dbReference type="InterPro" id="IPR005900">
    <property type="entry name" value="6-phosphogluconolactonase_DevB"/>
</dbReference>
<accession>A0A0C1Y472</accession>
<evidence type="ECO:0000256" key="7">
    <source>
        <dbReference type="RuleBase" id="RU365095"/>
    </source>
</evidence>
<reference evidence="9" key="2">
    <citation type="journal article" date="2015" name="Genome Announc.">
        <title>Draft Genome Sequence of Filamentous Marine Cyanobacterium Lyngbya confervoides Strain BDU141951.</title>
        <authorList>
            <person name="Chandrababunaidu M.M."/>
            <person name="Sen D."/>
            <person name="Tripathy S."/>
        </authorList>
    </citation>
    <scope>NUCLEOTIDE SEQUENCE</scope>
    <source>
        <strain evidence="9">BDU141951</strain>
    </source>
</reference>
<evidence type="ECO:0000256" key="6">
    <source>
        <dbReference type="ARBA" id="ARBA00020337"/>
    </source>
</evidence>
<reference evidence="9" key="3">
    <citation type="submission" date="2020-02" db="EMBL/GenBank/DDBJ databases">
        <authorList>
            <person name="Sarangi A.N."/>
            <person name="Ghosh S."/>
            <person name="Mukherjee M."/>
            <person name="Tripathy S."/>
        </authorList>
    </citation>
    <scope>NUCLEOTIDE SEQUENCE</scope>
    <source>
        <strain evidence="9">BDU141951</strain>
    </source>
</reference>
<dbReference type="EMBL" id="JTHE02000003">
    <property type="protein sequence ID" value="NEV68150.1"/>
    <property type="molecule type" value="Genomic_DNA"/>
</dbReference>
<dbReference type="EC" id="3.1.1.31" evidence="5 7"/>
<dbReference type="GO" id="GO:0005975">
    <property type="term" value="P:carbohydrate metabolic process"/>
    <property type="evidence" value="ECO:0007669"/>
    <property type="project" value="UniProtKB-UniRule"/>
</dbReference>
<evidence type="ECO:0000256" key="3">
    <source>
        <dbReference type="ARBA" id="ARBA00004961"/>
    </source>
</evidence>
<gene>
    <name evidence="7 9" type="primary">pgl</name>
    <name evidence="9" type="ORF">QQ91_013615</name>
</gene>
<dbReference type="GO" id="GO:0006098">
    <property type="term" value="P:pentose-phosphate shunt"/>
    <property type="evidence" value="ECO:0007669"/>
    <property type="project" value="UniProtKB-UniPathway"/>
</dbReference>
<comment type="caution">
    <text evidence="9">The sequence shown here is derived from an EMBL/GenBank/DDBJ whole genome shotgun (WGS) entry which is preliminary data.</text>
</comment>
<dbReference type="Pfam" id="PF01182">
    <property type="entry name" value="Glucosamine_iso"/>
    <property type="match status" value="1"/>
</dbReference>
<dbReference type="SUPFAM" id="SSF100950">
    <property type="entry name" value="NagB/RpiA/CoA transferase-like"/>
    <property type="match status" value="1"/>
</dbReference>